<evidence type="ECO:0000313" key="10">
    <source>
        <dbReference type="EMBL" id="SNQ59575.1"/>
    </source>
</evidence>
<sequence>MFDLIIKNITQRKLRTGLTVFGISLGIFAIIVMGGMSENFNLTFERSISLTADKIRVMPEGGFFGASLNESKAREVRRVPGVADAYGMLQAPLDPENLGFFGGDFVIGIPPEKQQMAMKDTELKGGRYLVPGDGFRAVLGSSVAREFNLNVGDEIEIKSKRALRATSITNRKNFTVVGIMEYTGSFFDNSVQIPLDRAQDFYKRGDTVSLIFAVPEANTDPEELTKRIGLNVERVTTFSPAEIRKQIEQSLIIFSLITISAAVLAAIIGGLSVMNTMLMAVSERTREFGLMKALGAETRDILFLTMGEAAFMGVLGGVIGIASGALFVNRMNEYLATRGTVLFAITPRLLVIAIVFATLLGILSGTYPAYRAAKMSPMEALRYE</sequence>
<dbReference type="GO" id="GO:0005886">
    <property type="term" value="C:plasma membrane"/>
    <property type="evidence" value="ECO:0007669"/>
    <property type="project" value="UniProtKB-SubCell"/>
</dbReference>
<evidence type="ECO:0000256" key="6">
    <source>
        <dbReference type="ARBA" id="ARBA00038076"/>
    </source>
</evidence>
<dbReference type="RefSeq" id="WP_096203926.1">
    <property type="nucleotide sequence ID" value="NZ_FZMP01000028.1"/>
</dbReference>
<feature type="transmembrane region" description="Helical" evidence="7">
    <location>
        <begin position="251"/>
        <end position="280"/>
    </location>
</feature>
<comment type="similarity">
    <text evidence="6">Belongs to the ABC-4 integral membrane protein family.</text>
</comment>
<keyword evidence="5 7" id="KW-0472">Membrane</keyword>
<feature type="transmembrane region" description="Helical" evidence="7">
    <location>
        <begin position="301"/>
        <end position="328"/>
    </location>
</feature>
<evidence type="ECO:0000313" key="11">
    <source>
        <dbReference type="Proteomes" id="UP000218615"/>
    </source>
</evidence>
<evidence type="ECO:0000256" key="2">
    <source>
        <dbReference type="ARBA" id="ARBA00022475"/>
    </source>
</evidence>
<dbReference type="EMBL" id="FZMP01000028">
    <property type="protein sequence ID" value="SNQ59575.1"/>
    <property type="molecule type" value="Genomic_DNA"/>
</dbReference>
<dbReference type="GO" id="GO:0022857">
    <property type="term" value="F:transmembrane transporter activity"/>
    <property type="evidence" value="ECO:0007669"/>
    <property type="project" value="TreeGrafter"/>
</dbReference>
<feature type="domain" description="MacB-like periplasmic core" evidence="9">
    <location>
        <begin position="16"/>
        <end position="228"/>
    </location>
</feature>
<evidence type="ECO:0000256" key="7">
    <source>
        <dbReference type="SAM" id="Phobius"/>
    </source>
</evidence>
<dbReference type="OrthoDB" id="11469at2157"/>
<feature type="domain" description="ABC3 transporter permease C-terminal" evidence="8">
    <location>
        <begin position="260"/>
        <end position="377"/>
    </location>
</feature>
<keyword evidence="4 7" id="KW-1133">Transmembrane helix</keyword>
<evidence type="ECO:0000256" key="3">
    <source>
        <dbReference type="ARBA" id="ARBA00022692"/>
    </source>
</evidence>
<gene>
    <name evidence="10" type="ORF">MNV_1230016</name>
</gene>
<evidence type="ECO:0000259" key="9">
    <source>
        <dbReference type="Pfam" id="PF12704"/>
    </source>
</evidence>
<evidence type="ECO:0000256" key="4">
    <source>
        <dbReference type="ARBA" id="ARBA00022989"/>
    </source>
</evidence>
<dbReference type="PANTHER" id="PTHR30572:SF4">
    <property type="entry name" value="ABC TRANSPORTER PERMEASE YTRF"/>
    <property type="match status" value="1"/>
</dbReference>
<feature type="transmembrane region" description="Helical" evidence="7">
    <location>
        <begin position="16"/>
        <end position="36"/>
    </location>
</feature>
<accession>A0A284VJY8</accession>
<comment type="subcellular location">
    <subcellularLocation>
        <location evidence="1">Cell membrane</location>
        <topology evidence="1">Multi-pass membrane protein</topology>
    </subcellularLocation>
</comment>
<dbReference type="Pfam" id="PF02687">
    <property type="entry name" value="FtsX"/>
    <property type="match status" value="1"/>
</dbReference>
<dbReference type="AlphaFoldDB" id="A0A284VJY8"/>
<proteinExistence type="inferred from homology"/>
<keyword evidence="2" id="KW-1003">Cell membrane</keyword>
<protein>
    <recommendedName>
        <fullName evidence="12">ABC-type transport system, involved in lipoprotein release, permease component</fullName>
    </recommendedName>
</protein>
<evidence type="ECO:0000256" key="5">
    <source>
        <dbReference type="ARBA" id="ARBA00023136"/>
    </source>
</evidence>
<dbReference type="Proteomes" id="UP000218615">
    <property type="component" value="Unassembled WGS sequence"/>
</dbReference>
<dbReference type="InterPro" id="IPR050250">
    <property type="entry name" value="Macrolide_Exporter_MacB"/>
</dbReference>
<evidence type="ECO:0000259" key="8">
    <source>
        <dbReference type="Pfam" id="PF02687"/>
    </source>
</evidence>
<evidence type="ECO:0000256" key="1">
    <source>
        <dbReference type="ARBA" id="ARBA00004651"/>
    </source>
</evidence>
<evidence type="ECO:0008006" key="12">
    <source>
        <dbReference type="Google" id="ProtNLM"/>
    </source>
</evidence>
<name>A0A284VJY8_9EURY</name>
<organism evidence="10 11">
    <name type="scientific">Candidatus Methanoperedens nitratireducens</name>
    <dbReference type="NCBI Taxonomy" id="1392998"/>
    <lineage>
        <taxon>Archaea</taxon>
        <taxon>Methanobacteriati</taxon>
        <taxon>Methanobacteriota</taxon>
        <taxon>Stenosarchaea group</taxon>
        <taxon>Methanomicrobia</taxon>
        <taxon>Methanosarcinales</taxon>
        <taxon>ANME-2 cluster</taxon>
        <taxon>Candidatus Methanoperedentaceae</taxon>
        <taxon>Candidatus Methanoperedens</taxon>
    </lineage>
</organism>
<dbReference type="PANTHER" id="PTHR30572">
    <property type="entry name" value="MEMBRANE COMPONENT OF TRANSPORTER-RELATED"/>
    <property type="match status" value="1"/>
</dbReference>
<feature type="transmembrane region" description="Helical" evidence="7">
    <location>
        <begin position="348"/>
        <end position="370"/>
    </location>
</feature>
<keyword evidence="3 7" id="KW-0812">Transmembrane</keyword>
<dbReference type="Pfam" id="PF12704">
    <property type="entry name" value="MacB_PCD"/>
    <property type="match status" value="1"/>
</dbReference>
<dbReference type="InterPro" id="IPR025857">
    <property type="entry name" value="MacB_PCD"/>
</dbReference>
<dbReference type="InterPro" id="IPR003838">
    <property type="entry name" value="ABC3_permease_C"/>
</dbReference>
<keyword evidence="11" id="KW-1185">Reference proteome</keyword>
<reference evidence="11" key="1">
    <citation type="submission" date="2017-06" db="EMBL/GenBank/DDBJ databases">
        <authorList>
            <person name="Cremers G."/>
        </authorList>
    </citation>
    <scope>NUCLEOTIDE SEQUENCE [LARGE SCALE GENOMIC DNA]</scope>
</reference>
<dbReference type="STRING" id="1392998.ANME2D_01210"/>